<protein>
    <submittedName>
        <fullName evidence="1">Uncharacterized protein</fullName>
    </submittedName>
</protein>
<dbReference type="EMBL" id="KQ418069">
    <property type="protein sequence ID" value="KOF88983.1"/>
    <property type="molecule type" value="Genomic_DNA"/>
</dbReference>
<proteinExistence type="predicted"/>
<sequence length="67" mass="7508">MRHQATQRKEKEAVVTTTTAATIVTIRVAKVYTTTATSSTKPGQKAEENKIPHRTTARKIWLAFKHS</sequence>
<name>A0A0L8HI99_OCTBM</name>
<organism evidence="1">
    <name type="scientific">Octopus bimaculoides</name>
    <name type="common">California two-spotted octopus</name>
    <dbReference type="NCBI Taxonomy" id="37653"/>
    <lineage>
        <taxon>Eukaryota</taxon>
        <taxon>Metazoa</taxon>
        <taxon>Spiralia</taxon>
        <taxon>Lophotrochozoa</taxon>
        <taxon>Mollusca</taxon>
        <taxon>Cephalopoda</taxon>
        <taxon>Coleoidea</taxon>
        <taxon>Octopodiformes</taxon>
        <taxon>Octopoda</taxon>
        <taxon>Incirrata</taxon>
        <taxon>Octopodidae</taxon>
        <taxon>Octopus</taxon>
    </lineage>
</organism>
<evidence type="ECO:0000313" key="1">
    <source>
        <dbReference type="EMBL" id="KOF88983.1"/>
    </source>
</evidence>
<dbReference type="AlphaFoldDB" id="A0A0L8HI99"/>
<reference evidence="1" key="1">
    <citation type="submission" date="2015-07" db="EMBL/GenBank/DDBJ databases">
        <title>MeaNS - Measles Nucleotide Surveillance Program.</title>
        <authorList>
            <person name="Tran T."/>
            <person name="Druce J."/>
        </authorList>
    </citation>
    <scope>NUCLEOTIDE SEQUENCE</scope>
    <source>
        <strain evidence="1">UCB-OBI-ISO-001</strain>
        <tissue evidence="1">Gonad</tissue>
    </source>
</reference>
<gene>
    <name evidence="1" type="ORF">OCBIM_22013868mg</name>
</gene>
<accession>A0A0L8HI99</accession>